<evidence type="ECO:0000256" key="1">
    <source>
        <dbReference type="SAM" id="SignalP"/>
    </source>
</evidence>
<accession>A0AAN8FQI9</accession>
<feature type="signal peptide" evidence="1">
    <location>
        <begin position="1"/>
        <end position="23"/>
    </location>
</feature>
<name>A0AAN8FQI9_TRICO</name>
<proteinExistence type="predicted"/>
<feature type="chain" id="PRO_5043038595" evidence="1">
    <location>
        <begin position="24"/>
        <end position="52"/>
    </location>
</feature>
<evidence type="ECO:0000313" key="3">
    <source>
        <dbReference type="Proteomes" id="UP001331761"/>
    </source>
</evidence>
<keyword evidence="1" id="KW-0732">Signal</keyword>
<comment type="caution">
    <text evidence="2">The sequence shown here is derived from an EMBL/GenBank/DDBJ whole genome shotgun (WGS) entry which is preliminary data.</text>
</comment>
<protein>
    <submittedName>
        <fullName evidence="2">Uncharacterized protein</fullName>
    </submittedName>
</protein>
<gene>
    <name evidence="2" type="ORF">GCK32_022617</name>
</gene>
<reference evidence="2 3" key="1">
    <citation type="submission" date="2019-10" db="EMBL/GenBank/DDBJ databases">
        <title>Assembly and Annotation for the nematode Trichostrongylus colubriformis.</title>
        <authorList>
            <person name="Martin J."/>
        </authorList>
    </citation>
    <scope>NUCLEOTIDE SEQUENCE [LARGE SCALE GENOMIC DNA]</scope>
    <source>
        <strain evidence="2">G859</strain>
        <tissue evidence="2">Whole worm</tissue>
    </source>
</reference>
<evidence type="ECO:0000313" key="2">
    <source>
        <dbReference type="EMBL" id="KAK5984666.1"/>
    </source>
</evidence>
<sequence length="52" mass="5918">MISCRRAITLYPLLIIVIASSSSNISEKLHKSIMKEFHVSALLSEYLKLRRG</sequence>
<dbReference type="AlphaFoldDB" id="A0AAN8FQI9"/>
<keyword evidence="3" id="KW-1185">Reference proteome</keyword>
<dbReference type="EMBL" id="WIXE01002609">
    <property type="protein sequence ID" value="KAK5984666.1"/>
    <property type="molecule type" value="Genomic_DNA"/>
</dbReference>
<organism evidence="2 3">
    <name type="scientific">Trichostrongylus colubriformis</name>
    <name type="common">Black scour worm</name>
    <dbReference type="NCBI Taxonomy" id="6319"/>
    <lineage>
        <taxon>Eukaryota</taxon>
        <taxon>Metazoa</taxon>
        <taxon>Ecdysozoa</taxon>
        <taxon>Nematoda</taxon>
        <taxon>Chromadorea</taxon>
        <taxon>Rhabditida</taxon>
        <taxon>Rhabditina</taxon>
        <taxon>Rhabditomorpha</taxon>
        <taxon>Strongyloidea</taxon>
        <taxon>Trichostrongylidae</taxon>
        <taxon>Trichostrongylus</taxon>
    </lineage>
</organism>
<feature type="non-terminal residue" evidence="2">
    <location>
        <position position="52"/>
    </location>
</feature>
<dbReference type="Proteomes" id="UP001331761">
    <property type="component" value="Unassembled WGS sequence"/>
</dbReference>